<evidence type="ECO:0000313" key="4">
    <source>
        <dbReference type="Proteomes" id="UP000054466"/>
    </source>
</evidence>
<feature type="signal peptide" evidence="2">
    <location>
        <begin position="1"/>
        <end position="23"/>
    </location>
</feature>
<dbReference type="EMBL" id="KN847043">
    <property type="protein sequence ID" value="KIW28614.1"/>
    <property type="molecule type" value="Genomic_DNA"/>
</dbReference>
<evidence type="ECO:0000256" key="2">
    <source>
        <dbReference type="SAM" id="SignalP"/>
    </source>
</evidence>
<organism evidence="3 4">
    <name type="scientific">Cladophialophora immunda</name>
    <dbReference type="NCBI Taxonomy" id="569365"/>
    <lineage>
        <taxon>Eukaryota</taxon>
        <taxon>Fungi</taxon>
        <taxon>Dikarya</taxon>
        <taxon>Ascomycota</taxon>
        <taxon>Pezizomycotina</taxon>
        <taxon>Eurotiomycetes</taxon>
        <taxon>Chaetothyriomycetidae</taxon>
        <taxon>Chaetothyriales</taxon>
        <taxon>Herpotrichiellaceae</taxon>
        <taxon>Cladophialophora</taxon>
    </lineage>
</organism>
<evidence type="ECO:0000256" key="1">
    <source>
        <dbReference type="SAM" id="MobiDB-lite"/>
    </source>
</evidence>
<dbReference type="HOGENOM" id="CLU_1390073_0_0_1"/>
<feature type="region of interest" description="Disordered" evidence="1">
    <location>
        <begin position="75"/>
        <end position="104"/>
    </location>
</feature>
<protein>
    <recommendedName>
        <fullName evidence="5">Cyanovirin-N domain-containing protein</fullName>
    </recommendedName>
</protein>
<dbReference type="AlphaFoldDB" id="A0A0D2CYF9"/>
<name>A0A0D2CYF9_9EURO</name>
<dbReference type="OrthoDB" id="10384782at2759"/>
<gene>
    <name evidence="3" type="ORF">PV07_08262</name>
</gene>
<evidence type="ECO:0000313" key="3">
    <source>
        <dbReference type="EMBL" id="KIW28614.1"/>
    </source>
</evidence>
<sequence length="196" mass="21952">MKTFAQYLYILFLLFCLLSIGIAAPTQESDEVEDAAVDSGRKSKARDTAVLPSAWGWHVELKELPGVDIGYCRANNPPPAPQSPQNAERSTDLRSRNDSTTDSSPTWALTPLKCYDLCACDRQGTLICHEWGTCNFHTVYFRCHASGECDCVWEEQLTGDTAKLGWVDGVADWASNGYTNHWWARNEDQKDQKSPE</sequence>
<proteinExistence type="predicted"/>
<keyword evidence="4" id="KW-1185">Reference proteome</keyword>
<reference evidence="3 4" key="1">
    <citation type="submission" date="2015-01" db="EMBL/GenBank/DDBJ databases">
        <title>The Genome Sequence of Cladophialophora immunda CBS83496.</title>
        <authorList>
            <consortium name="The Broad Institute Genomics Platform"/>
            <person name="Cuomo C."/>
            <person name="de Hoog S."/>
            <person name="Gorbushina A."/>
            <person name="Stielow B."/>
            <person name="Teixiera M."/>
            <person name="Abouelleil A."/>
            <person name="Chapman S.B."/>
            <person name="Priest M."/>
            <person name="Young S.K."/>
            <person name="Wortman J."/>
            <person name="Nusbaum C."/>
            <person name="Birren B."/>
        </authorList>
    </citation>
    <scope>NUCLEOTIDE SEQUENCE [LARGE SCALE GENOMIC DNA]</scope>
    <source>
        <strain evidence="3 4">CBS 83496</strain>
    </source>
</reference>
<accession>A0A0D2CYF9</accession>
<dbReference type="Proteomes" id="UP000054466">
    <property type="component" value="Unassembled WGS sequence"/>
</dbReference>
<dbReference type="VEuPathDB" id="FungiDB:PV07_08262"/>
<dbReference type="GeneID" id="27347456"/>
<evidence type="ECO:0008006" key="5">
    <source>
        <dbReference type="Google" id="ProtNLM"/>
    </source>
</evidence>
<feature type="compositionally biased region" description="Basic and acidic residues" evidence="1">
    <location>
        <begin position="89"/>
        <end position="99"/>
    </location>
</feature>
<keyword evidence="2" id="KW-0732">Signal</keyword>
<dbReference type="RefSeq" id="XP_016248830.1">
    <property type="nucleotide sequence ID" value="XM_016395411.1"/>
</dbReference>
<feature type="chain" id="PRO_5002240076" description="Cyanovirin-N domain-containing protein" evidence="2">
    <location>
        <begin position="24"/>
        <end position="196"/>
    </location>
</feature>